<proteinExistence type="predicted"/>
<dbReference type="EMBL" id="KV419418">
    <property type="protein sequence ID" value="KZS90950.1"/>
    <property type="molecule type" value="Genomic_DNA"/>
</dbReference>
<protein>
    <submittedName>
        <fullName evidence="1">Uncharacterized protein</fullName>
    </submittedName>
</protein>
<name>A0A164RWH6_9AGAM</name>
<reference evidence="1 2" key="1">
    <citation type="journal article" date="2016" name="Mol. Biol. Evol.">
        <title>Comparative Genomics of Early-Diverging Mushroom-Forming Fungi Provides Insights into the Origins of Lignocellulose Decay Capabilities.</title>
        <authorList>
            <person name="Nagy L.G."/>
            <person name="Riley R."/>
            <person name="Tritt A."/>
            <person name="Adam C."/>
            <person name="Daum C."/>
            <person name="Floudas D."/>
            <person name="Sun H."/>
            <person name="Yadav J.S."/>
            <person name="Pangilinan J."/>
            <person name="Larsson K.H."/>
            <person name="Matsuura K."/>
            <person name="Barry K."/>
            <person name="Labutti K."/>
            <person name="Kuo R."/>
            <person name="Ohm R.A."/>
            <person name="Bhattacharya S.S."/>
            <person name="Shirouzu T."/>
            <person name="Yoshinaga Y."/>
            <person name="Martin F.M."/>
            <person name="Grigoriev I.V."/>
            <person name="Hibbett D.S."/>
        </authorList>
    </citation>
    <scope>NUCLEOTIDE SEQUENCE [LARGE SCALE GENOMIC DNA]</scope>
    <source>
        <strain evidence="1 2">HHB9708</strain>
    </source>
</reference>
<organism evidence="1 2">
    <name type="scientific">Sistotremastrum niveocremeum HHB9708</name>
    <dbReference type="NCBI Taxonomy" id="1314777"/>
    <lineage>
        <taxon>Eukaryota</taxon>
        <taxon>Fungi</taxon>
        <taxon>Dikarya</taxon>
        <taxon>Basidiomycota</taxon>
        <taxon>Agaricomycotina</taxon>
        <taxon>Agaricomycetes</taxon>
        <taxon>Sistotremastrales</taxon>
        <taxon>Sistotremastraceae</taxon>
        <taxon>Sertulicium</taxon>
        <taxon>Sertulicium niveocremeum</taxon>
    </lineage>
</organism>
<sequence length="116" mass="13074">MQCRALPSMSASIFSPYRALVAPVCHIALPLDFSALSRFLQHTYWPRLERRCVTSSRAFGFRLTSVISQSLSISIFSFSFLSFHCRYFSPLTHISLLLRSSASHVGALILQACLHH</sequence>
<gene>
    <name evidence="1" type="ORF">SISNIDRAFT_174231</name>
</gene>
<dbReference type="AlphaFoldDB" id="A0A164RWH6"/>
<evidence type="ECO:0000313" key="2">
    <source>
        <dbReference type="Proteomes" id="UP000076722"/>
    </source>
</evidence>
<keyword evidence="2" id="KW-1185">Reference proteome</keyword>
<dbReference type="Proteomes" id="UP000076722">
    <property type="component" value="Unassembled WGS sequence"/>
</dbReference>
<accession>A0A164RWH6</accession>
<evidence type="ECO:0000313" key="1">
    <source>
        <dbReference type="EMBL" id="KZS90950.1"/>
    </source>
</evidence>